<dbReference type="SUPFAM" id="SSF47162">
    <property type="entry name" value="Apolipoprotein"/>
    <property type="match status" value="1"/>
</dbReference>
<keyword evidence="1" id="KW-0175">Coiled coil</keyword>
<reference evidence="2 3" key="1">
    <citation type="submission" date="2012-06" db="EMBL/GenBank/DDBJ databases">
        <title>The complete chromosome of genome of Turneriella parva DSM 21527.</title>
        <authorList>
            <consortium name="US DOE Joint Genome Institute (JGI-PGF)"/>
            <person name="Lucas S."/>
            <person name="Han J."/>
            <person name="Lapidus A."/>
            <person name="Bruce D."/>
            <person name="Goodwin L."/>
            <person name="Pitluck S."/>
            <person name="Peters L."/>
            <person name="Kyrpides N."/>
            <person name="Mavromatis K."/>
            <person name="Ivanova N."/>
            <person name="Mikhailova N."/>
            <person name="Chertkov O."/>
            <person name="Detter J.C."/>
            <person name="Tapia R."/>
            <person name="Han C."/>
            <person name="Land M."/>
            <person name="Hauser L."/>
            <person name="Markowitz V."/>
            <person name="Cheng J.-F."/>
            <person name="Hugenholtz P."/>
            <person name="Woyke T."/>
            <person name="Wu D."/>
            <person name="Gronow S."/>
            <person name="Wellnitz S."/>
            <person name="Brambilla E."/>
            <person name="Klenk H.-P."/>
            <person name="Eisen J.A."/>
        </authorList>
    </citation>
    <scope>NUCLEOTIDE SEQUENCE [LARGE SCALE GENOMIC DNA]</scope>
    <source>
        <strain evidence="3">ATCC BAA-1111 / DSM 21527 / NCTC 11395 / H</strain>
    </source>
</reference>
<dbReference type="HOGENOM" id="CLU_2048703_0_0_12"/>
<dbReference type="KEGG" id="tpx:Turpa_0501"/>
<organism evidence="2 3">
    <name type="scientific">Turneriella parva (strain ATCC BAA-1111 / DSM 21527 / NCTC 11395 / H)</name>
    <name type="common">Leptospira parva</name>
    <dbReference type="NCBI Taxonomy" id="869212"/>
    <lineage>
        <taxon>Bacteria</taxon>
        <taxon>Pseudomonadati</taxon>
        <taxon>Spirochaetota</taxon>
        <taxon>Spirochaetia</taxon>
        <taxon>Leptospirales</taxon>
        <taxon>Leptospiraceae</taxon>
        <taxon>Turneriella</taxon>
    </lineage>
</organism>
<dbReference type="RefSeq" id="WP_014801675.1">
    <property type="nucleotide sequence ID" value="NC_018020.1"/>
</dbReference>
<evidence type="ECO:0000313" key="3">
    <source>
        <dbReference type="Proteomes" id="UP000006048"/>
    </source>
</evidence>
<dbReference type="EMBL" id="CP002959">
    <property type="protein sequence ID" value="AFM11155.1"/>
    <property type="molecule type" value="Genomic_DNA"/>
</dbReference>
<dbReference type="STRING" id="869212.Turpa_0501"/>
<proteinExistence type="predicted"/>
<sequence>MQITFFAAMEETLKKALRSGIEALISVTEEVRHGLTVLDRDIQQLSQRIAASNTAEDTNEKLDELIEKSIQAIRDYEKRATEVSRAIQGYLEQVDPMARQSVQELAEKVSNLSKSLKERV</sequence>
<keyword evidence="3" id="KW-1185">Reference proteome</keyword>
<evidence type="ECO:0000256" key="1">
    <source>
        <dbReference type="SAM" id="Coils"/>
    </source>
</evidence>
<name>I4B1J8_TURPD</name>
<evidence type="ECO:0000313" key="2">
    <source>
        <dbReference type="EMBL" id="AFM11155.1"/>
    </source>
</evidence>
<dbReference type="AlphaFoldDB" id="I4B1J8"/>
<gene>
    <name evidence="2" type="ordered locus">Turpa_0501</name>
</gene>
<protein>
    <submittedName>
        <fullName evidence="2">Uncharacterized protein</fullName>
    </submittedName>
</protein>
<accession>I4B1J8</accession>
<dbReference type="Proteomes" id="UP000006048">
    <property type="component" value="Chromosome"/>
</dbReference>
<feature type="coiled-coil region" evidence="1">
    <location>
        <begin position="48"/>
        <end position="93"/>
    </location>
</feature>
<dbReference type="Gene3D" id="1.20.120.20">
    <property type="entry name" value="Apolipoprotein"/>
    <property type="match status" value="1"/>
</dbReference>